<accession>A0ABQ7DN50</accession>
<dbReference type="Proteomes" id="UP000266723">
    <property type="component" value="Unassembled WGS sequence"/>
</dbReference>
<gene>
    <name evidence="1" type="ORF">DY000_02031764</name>
</gene>
<organism evidence="1 2">
    <name type="scientific">Brassica cretica</name>
    <name type="common">Mustard</name>
    <dbReference type="NCBI Taxonomy" id="69181"/>
    <lineage>
        <taxon>Eukaryota</taxon>
        <taxon>Viridiplantae</taxon>
        <taxon>Streptophyta</taxon>
        <taxon>Embryophyta</taxon>
        <taxon>Tracheophyta</taxon>
        <taxon>Spermatophyta</taxon>
        <taxon>Magnoliopsida</taxon>
        <taxon>eudicotyledons</taxon>
        <taxon>Gunneridae</taxon>
        <taxon>Pentapetalae</taxon>
        <taxon>rosids</taxon>
        <taxon>malvids</taxon>
        <taxon>Brassicales</taxon>
        <taxon>Brassicaceae</taxon>
        <taxon>Brassiceae</taxon>
        <taxon>Brassica</taxon>
    </lineage>
</organism>
<sequence length="150" mass="17442">MGEVKVSFTRLKLKKKNFSISKGDSAIRFVEGFPSGFAILIFSIKLLVISARLRVLNGGRTARYESTQSILQHASFRFRCPTGNSQAVPLWIYHKGNDGLHFRQPWVMGVHQEIERLKQRFHEQEKLLRKCEALKVKMLLERVCELERVR</sequence>
<reference evidence="1 2" key="1">
    <citation type="journal article" date="2020" name="BMC Genomics">
        <title>Intraspecific diversification of the crop wild relative Brassica cretica Lam. using demographic model selection.</title>
        <authorList>
            <person name="Kioukis A."/>
            <person name="Michalopoulou V.A."/>
            <person name="Briers L."/>
            <person name="Pirintsos S."/>
            <person name="Studholme D.J."/>
            <person name="Pavlidis P."/>
            <person name="Sarris P.F."/>
        </authorList>
    </citation>
    <scope>NUCLEOTIDE SEQUENCE [LARGE SCALE GENOMIC DNA]</scope>
    <source>
        <strain evidence="2">cv. PFS-1207/04</strain>
    </source>
</reference>
<comment type="caution">
    <text evidence="1">The sequence shown here is derived from an EMBL/GenBank/DDBJ whole genome shotgun (WGS) entry which is preliminary data.</text>
</comment>
<name>A0ABQ7DN50_BRACR</name>
<evidence type="ECO:0000313" key="1">
    <source>
        <dbReference type="EMBL" id="KAF3578770.1"/>
    </source>
</evidence>
<keyword evidence="2" id="KW-1185">Reference proteome</keyword>
<protein>
    <submittedName>
        <fullName evidence="1">Uncharacterized protein</fullName>
    </submittedName>
</protein>
<proteinExistence type="predicted"/>
<dbReference type="EMBL" id="QGKV02000649">
    <property type="protein sequence ID" value="KAF3578770.1"/>
    <property type="molecule type" value="Genomic_DNA"/>
</dbReference>
<evidence type="ECO:0000313" key="2">
    <source>
        <dbReference type="Proteomes" id="UP000266723"/>
    </source>
</evidence>